<dbReference type="InterPro" id="IPR039356">
    <property type="entry name" value="YfbR/HDDC2"/>
</dbReference>
<feature type="domain" description="HD/PDEase" evidence="8">
    <location>
        <begin position="29"/>
        <end position="174"/>
    </location>
</feature>
<dbReference type="STRING" id="1802443.A2117_00740"/>
<comment type="caution">
    <text evidence="9">The sequence shown here is derived from an EMBL/GenBank/DDBJ whole genome shotgun (WGS) entry which is preliminary data.</text>
</comment>
<dbReference type="GO" id="GO:0002953">
    <property type="term" value="F:5'-deoxynucleotidase activity"/>
    <property type="evidence" value="ECO:0007669"/>
    <property type="project" value="UniProtKB-EC"/>
</dbReference>
<keyword evidence="6" id="KW-0479">Metal-binding</keyword>
<evidence type="ECO:0000256" key="4">
    <source>
        <dbReference type="ARBA" id="ARBA00011738"/>
    </source>
</evidence>
<evidence type="ECO:0000256" key="7">
    <source>
        <dbReference type="ARBA" id="ARBA00022801"/>
    </source>
</evidence>
<proteinExistence type="predicted"/>
<dbReference type="SUPFAM" id="SSF109604">
    <property type="entry name" value="HD-domain/PDEase-like"/>
    <property type="match status" value="1"/>
</dbReference>
<evidence type="ECO:0000313" key="10">
    <source>
        <dbReference type="Proteomes" id="UP000179245"/>
    </source>
</evidence>
<name>A0A1G2QP79_9BACT</name>
<dbReference type="GO" id="GO:0046872">
    <property type="term" value="F:metal ion binding"/>
    <property type="evidence" value="ECO:0007669"/>
    <property type="project" value="UniProtKB-KW"/>
</dbReference>
<protein>
    <recommendedName>
        <fullName evidence="5">5'-deoxynucleotidase</fullName>
        <ecNumber evidence="5">3.1.3.89</ecNumber>
    </recommendedName>
</protein>
<comment type="subunit">
    <text evidence="4">Homodimer.</text>
</comment>
<dbReference type="Proteomes" id="UP000179245">
    <property type="component" value="Unassembled WGS sequence"/>
</dbReference>
<sequence>MTPFIRFFTEVGKLRKVPRRGGVLIGSKSPSSITDHLFRVALMALVFGREKKGNLNMTKVLEMALVHDLCELYTGDKSPYDHNSILPGDKKKWPELFDRWPRLTTSEKKRKSLQKYKSEGAALDKLLKGLPPDIKGEIKNSWAEYEKGLTKEARFMKQINRLETLLGALEYGREEKIRVYKSWWVGSKERIDDPTLIKFMDSLAKEFPAKD</sequence>
<dbReference type="EC" id="3.1.3.89" evidence="5"/>
<evidence type="ECO:0000256" key="6">
    <source>
        <dbReference type="ARBA" id="ARBA00022723"/>
    </source>
</evidence>
<dbReference type="AlphaFoldDB" id="A0A1G2QP79"/>
<evidence type="ECO:0000259" key="8">
    <source>
        <dbReference type="SMART" id="SM00471"/>
    </source>
</evidence>
<dbReference type="GO" id="GO:0005737">
    <property type="term" value="C:cytoplasm"/>
    <property type="evidence" value="ECO:0007669"/>
    <property type="project" value="TreeGrafter"/>
</dbReference>
<keyword evidence="7" id="KW-0378">Hydrolase</keyword>
<organism evidence="9 10">
    <name type="scientific">Candidatus Wildermuthbacteria bacterium GWA2_46_15</name>
    <dbReference type="NCBI Taxonomy" id="1802443"/>
    <lineage>
        <taxon>Bacteria</taxon>
        <taxon>Candidatus Wildermuthiibacteriota</taxon>
    </lineage>
</organism>
<dbReference type="SMART" id="SM00471">
    <property type="entry name" value="HDc"/>
    <property type="match status" value="1"/>
</dbReference>
<dbReference type="EMBL" id="MHTO01000028">
    <property type="protein sequence ID" value="OHA61711.1"/>
    <property type="molecule type" value="Genomic_DNA"/>
</dbReference>
<dbReference type="InterPro" id="IPR006674">
    <property type="entry name" value="HD_domain"/>
</dbReference>
<evidence type="ECO:0000256" key="3">
    <source>
        <dbReference type="ARBA" id="ARBA00001941"/>
    </source>
</evidence>
<evidence type="ECO:0000256" key="5">
    <source>
        <dbReference type="ARBA" id="ARBA00012964"/>
    </source>
</evidence>
<dbReference type="InterPro" id="IPR003607">
    <property type="entry name" value="HD/PDEase_dom"/>
</dbReference>
<gene>
    <name evidence="9" type="ORF">A2117_00740</name>
</gene>
<accession>A0A1G2QP79</accession>
<dbReference type="PANTHER" id="PTHR11845:SF13">
    <property type="entry name" value="5'-DEOXYNUCLEOTIDASE HDDC2"/>
    <property type="match status" value="1"/>
</dbReference>
<evidence type="ECO:0000256" key="1">
    <source>
        <dbReference type="ARBA" id="ARBA00001638"/>
    </source>
</evidence>
<reference evidence="9 10" key="1">
    <citation type="journal article" date="2016" name="Nat. Commun.">
        <title>Thousands of microbial genomes shed light on interconnected biogeochemical processes in an aquifer system.</title>
        <authorList>
            <person name="Anantharaman K."/>
            <person name="Brown C.T."/>
            <person name="Hug L.A."/>
            <person name="Sharon I."/>
            <person name="Castelle C.J."/>
            <person name="Probst A.J."/>
            <person name="Thomas B.C."/>
            <person name="Singh A."/>
            <person name="Wilkins M.J."/>
            <person name="Karaoz U."/>
            <person name="Brodie E.L."/>
            <person name="Williams K.H."/>
            <person name="Hubbard S.S."/>
            <person name="Banfield J.F."/>
        </authorList>
    </citation>
    <scope>NUCLEOTIDE SEQUENCE [LARGE SCALE GENOMIC DNA]</scope>
</reference>
<dbReference type="Pfam" id="PF13023">
    <property type="entry name" value="HD_3"/>
    <property type="match status" value="1"/>
</dbReference>
<comment type="catalytic activity">
    <reaction evidence="1">
        <text>a 2'-deoxyribonucleoside 5'-phosphate + H2O = a 2'-deoxyribonucleoside + phosphate</text>
        <dbReference type="Rhea" id="RHEA:36167"/>
        <dbReference type="ChEBI" id="CHEBI:15377"/>
        <dbReference type="ChEBI" id="CHEBI:18274"/>
        <dbReference type="ChEBI" id="CHEBI:43474"/>
        <dbReference type="ChEBI" id="CHEBI:65317"/>
        <dbReference type="EC" id="3.1.3.89"/>
    </reaction>
</comment>
<dbReference type="PANTHER" id="PTHR11845">
    <property type="entry name" value="5'-DEOXYNUCLEOTIDASE HDDC2"/>
    <property type="match status" value="1"/>
</dbReference>
<comment type="cofactor">
    <cofactor evidence="2">
        <name>Mn(2+)</name>
        <dbReference type="ChEBI" id="CHEBI:29035"/>
    </cofactor>
</comment>
<evidence type="ECO:0000256" key="2">
    <source>
        <dbReference type="ARBA" id="ARBA00001936"/>
    </source>
</evidence>
<evidence type="ECO:0000313" key="9">
    <source>
        <dbReference type="EMBL" id="OHA61711.1"/>
    </source>
</evidence>
<comment type="cofactor">
    <cofactor evidence="3">
        <name>Co(2+)</name>
        <dbReference type="ChEBI" id="CHEBI:48828"/>
    </cofactor>
</comment>
<dbReference type="Gene3D" id="1.10.3210.10">
    <property type="entry name" value="Hypothetical protein af1432"/>
    <property type="match status" value="1"/>
</dbReference>